<dbReference type="CDD" id="cd06733">
    <property type="entry name" value="PDZ3_MAGI-1_3-like"/>
    <property type="match status" value="1"/>
</dbReference>
<dbReference type="FunFam" id="2.30.42.10:FF:000131">
    <property type="entry name" value="membrane-associated guanylate kinase, WW and PDZ domain-containing protein 3 isoform X1"/>
    <property type="match status" value="1"/>
</dbReference>
<dbReference type="SUPFAM" id="SSF51045">
    <property type="entry name" value="WW domain"/>
    <property type="match status" value="2"/>
</dbReference>
<feature type="compositionally biased region" description="Polar residues" evidence="13">
    <location>
        <begin position="1194"/>
        <end position="1203"/>
    </location>
</feature>
<evidence type="ECO:0000256" key="12">
    <source>
        <dbReference type="ARBA" id="ARBA00033438"/>
    </source>
</evidence>
<proteinExistence type="inferred from homology"/>
<dbReference type="GO" id="GO:0005923">
    <property type="term" value="C:bicellular tight junction"/>
    <property type="evidence" value="ECO:0007669"/>
    <property type="project" value="UniProtKB-SubCell"/>
</dbReference>
<evidence type="ECO:0000313" key="17">
    <source>
        <dbReference type="Ensembl" id="ENSOSIP00000032354.1"/>
    </source>
</evidence>
<dbReference type="FunFam" id="2.30.42.10:FF:000005">
    <property type="entry name" value="Membrane associated guanylate kinase, WW and PDZ domain containing 1"/>
    <property type="match status" value="1"/>
</dbReference>
<dbReference type="PANTHER" id="PTHR10316">
    <property type="entry name" value="MEMBRANE ASSOCIATED GUANYLATE KINASE-RELATED"/>
    <property type="match status" value="1"/>
</dbReference>
<feature type="domain" description="Guanylate kinase-like" evidence="15">
    <location>
        <begin position="111"/>
        <end position="187"/>
    </location>
</feature>
<feature type="domain" description="PDZ" evidence="16">
    <location>
        <begin position="714"/>
        <end position="797"/>
    </location>
</feature>
<evidence type="ECO:0000256" key="11">
    <source>
        <dbReference type="ARBA" id="ARBA00023136"/>
    </source>
</evidence>
<dbReference type="Proteomes" id="UP000694383">
    <property type="component" value="Unplaced"/>
</dbReference>
<dbReference type="GO" id="GO:0005524">
    <property type="term" value="F:ATP binding"/>
    <property type="evidence" value="ECO:0007669"/>
    <property type="project" value="UniProtKB-KW"/>
</dbReference>
<evidence type="ECO:0000313" key="18">
    <source>
        <dbReference type="Proteomes" id="UP000694383"/>
    </source>
</evidence>
<evidence type="ECO:0000256" key="1">
    <source>
        <dbReference type="ARBA" id="ARBA00004202"/>
    </source>
</evidence>
<feature type="compositionally biased region" description="Basic and acidic residues" evidence="13">
    <location>
        <begin position="1281"/>
        <end position="1312"/>
    </location>
</feature>
<dbReference type="FunFam" id="2.20.70.10:FF:000002">
    <property type="entry name" value="Membrane-associated guanylate kinase, WW and PDZ domain-containing protein 3 isoform 1"/>
    <property type="match status" value="1"/>
</dbReference>
<evidence type="ECO:0000259" key="14">
    <source>
        <dbReference type="PROSITE" id="PS50020"/>
    </source>
</evidence>
<dbReference type="SMART" id="SM00072">
    <property type="entry name" value="GuKc"/>
    <property type="match status" value="1"/>
</dbReference>
<dbReference type="Pfam" id="PF00595">
    <property type="entry name" value="PDZ"/>
    <property type="match status" value="4"/>
</dbReference>
<protein>
    <recommendedName>
        <fullName evidence="4">Membrane-associated guanylate kinase, WW and PDZ domain-containing protein 3</fullName>
    </recommendedName>
    <alternativeName>
        <fullName evidence="12">Membrane-associated guanylate kinase inverted 3</fullName>
    </alternativeName>
</protein>
<dbReference type="InterPro" id="IPR001202">
    <property type="entry name" value="WW_dom"/>
</dbReference>
<dbReference type="InterPro" id="IPR027417">
    <property type="entry name" value="P-loop_NTPase"/>
</dbReference>
<dbReference type="FunFam" id="2.30.42.10:FF:000012">
    <property type="entry name" value="Membrane associated guanylate kinase, WW and PDZ domain containing 1"/>
    <property type="match status" value="1"/>
</dbReference>
<dbReference type="InterPro" id="IPR008144">
    <property type="entry name" value="Guanylate_kin-like_dom"/>
</dbReference>
<feature type="domain" description="PDZ" evidence="16">
    <location>
        <begin position="534"/>
        <end position="597"/>
    </location>
</feature>
<feature type="region of interest" description="Disordered" evidence="13">
    <location>
        <begin position="217"/>
        <end position="261"/>
    </location>
</feature>
<reference evidence="17" key="1">
    <citation type="submission" date="2025-08" db="UniProtKB">
        <authorList>
            <consortium name="Ensembl"/>
        </authorList>
    </citation>
    <scope>IDENTIFICATION</scope>
</reference>
<feature type="region of interest" description="Disordered" evidence="13">
    <location>
        <begin position="1399"/>
        <end position="1423"/>
    </location>
</feature>
<dbReference type="Pfam" id="PF00397">
    <property type="entry name" value="WW"/>
    <property type="match status" value="2"/>
</dbReference>
<dbReference type="SMART" id="SM00228">
    <property type="entry name" value="PDZ"/>
    <property type="match status" value="6"/>
</dbReference>
<dbReference type="PROSITE" id="PS00856">
    <property type="entry name" value="GUANYLATE_KINASE_1"/>
    <property type="match status" value="1"/>
</dbReference>
<keyword evidence="5" id="KW-0796">Tight junction</keyword>
<accession>A0A8C7YVB2</accession>
<evidence type="ECO:0000256" key="3">
    <source>
        <dbReference type="ARBA" id="ARBA00007014"/>
    </source>
</evidence>
<dbReference type="InterPro" id="IPR020590">
    <property type="entry name" value="Guanylate_kinase_CS"/>
</dbReference>
<evidence type="ECO:0000259" key="16">
    <source>
        <dbReference type="PROSITE" id="PS50106"/>
    </source>
</evidence>
<evidence type="ECO:0000256" key="5">
    <source>
        <dbReference type="ARBA" id="ARBA00022427"/>
    </source>
</evidence>
<feature type="domain" description="PDZ" evidence="16">
    <location>
        <begin position="836"/>
        <end position="923"/>
    </location>
</feature>
<dbReference type="GO" id="GO:0005886">
    <property type="term" value="C:plasma membrane"/>
    <property type="evidence" value="ECO:0007669"/>
    <property type="project" value="UniProtKB-SubCell"/>
</dbReference>
<dbReference type="Gene3D" id="2.20.70.10">
    <property type="match status" value="2"/>
</dbReference>
<dbReference type="InterPro" id="IPR008145">
    <property type="entry name" value="GK/Ca_channel_bsu"/>
</dbReference>
<evidence type="ECO:0000256" key="7">
    <source>
        <dbReference type="ARBA" id="ARBA00022737"/>
    </source>
</evidence>
<dbReference type="CDD" id="cd06731">
    <property type="entry name" value="PDZ1_MAGI-1_3-like"/>
    <property type="match status" value="1"/>
</dbReference>
<feature type="compositionally biased region" description="Basic and acidic residues" evidence="13">
    <location>
        <begin position="1206"/>
        <end position="1219"/>
    </location>
</feature>
<evidence type="ECO:0000256" key="13">
    <source>
        <dbReference type="SAM" id="MobiDB-lite"/>
    </source>
</evidence>
<dbReference type="GO" id="GO:0007165">
    <property type="term" value="P:signal transduction"/>
    <property type="evidence" value="ECO:0007669"/>
    <property type="project" value="TreeGrafter"/>
</dbReference>
<comment type="similarity">
    <text evidence="3">Belongs to the MAGUK family.</text>
</comment>
<dbReference type="PROSITE" id="PS50106">
    <property type="entry name" value="PDZ"/>
    <property type="match status" value="6"/>
</dbReference>
<dbReference type="CDD" id="cd06735">
    <property type="entry name" value="PDZ5_MAGI-1_3-like"/>
    <property type="match status" value="1"/>
</dbReference>
<dbReference type="SMART" id="SM00456">
    <property type="entry name" value="WW"/>
    <property type="match status" value="2"/>
</dbReference>
<dbReference type="SUPFAM" id="SSF52540">
    <property type="entry name" value="P-loop containing nucleoside triphosphate hydrolases"/>
    <property type="match status" value="1"/>
</dbReference>
<sequence>MSRTLKKKKHWSSKVVECVVSWGNLGDFGSVVEVLGGAEVGHFPYLGQMKLDILVCHVGKLPYYGDVLLEVNGTPVSGLTNRDTLAVIRHFREPIRLKTVKPGKVLNTDLRHYLSLQFQKGSLDHKLQQIIRDNLYLRTIPCTTRLPREGEVPGVDYNFISIGDFRILEESGLLLESGTYDGNYYGTPKPPAEPNLVQPDLVDQVLFDEDFSGDIPRKRTTSVSKMDRKDSAVPEEEDDDERPPLVNGLPEHKDWRKGVPSYTQSSSTMDFRTWSSLPRDDSLEPLPLNWEMAYTETGMVYFIDHNTKTTTWLDPRLAKKAKPPEKCEDDELPYGWEKIEDPQYGVYYVDHINQKTQFENPVLEAKKRLNQELAAMQQAAAASSQGASPGFTADPSQLKGELYHTSLKKSSQGFGFTIIGGDRTDEFLQVKNVLSDGPAAQDNKMASGDVIVEINRMCVLGRTHPEVVKMFQSVPINHYVDMVLCRGYPLPPDQGLHGGEVVTAVGRPVVATVPNGRQTDREVATTMLQPELVSVPLVKGPGGFGFAIADCPLGQKVKMILDAQWCRGLQKGDVIKEIDRQNVQTLSHAQVVDILKDFPVGSEVNVLVLRGGQTSPVKSLKPVSRNISPSFSSLLSHWENTSFSLISKCFCPSRQELTASMETLDGVTDATPQALTYHSNTSTLRSSDSPKREATEMYLKSKALLEKPHTKDIDVFLKRDIETGFGFRVLGGEGPQQPVYIGAIVPNGAAEKDGRLRAGDELIGIDGVMVKGRSHKQVLDLMTNAARNGQVMLTVRRKVMYRADDEGQEMAPVLVNGSPRLPRIPMPSALDHESFDITLHRKEAEGFGFVILTSKSKPPHGVIPHKIGRIIEGSPTDRCGLLHVGDRISAVNGRSIIELSHNDIVQLIKDAGNVVTLTVVPEDEYKGPPSGASSAKQSPALQHRAMGQRSGLLDDRYNLDLEEKREGQSRSEYKTLSLGEQGALCVTGPNQGCLTVELERGPRGFGFSLRGGTEYNMGLYILRLAEDGPAQMDGRIHVGDEIVEINGEPARGISHTRAIDLIQAGGNKVVLLLRPGAGLAQDSTCASLSDHRDQKLNSSPNYSEDVFYSASSPQSSPNPNRASIFVLSPPSGKLTHSQSWNTRSPQRPSARRSRGLSSIEENSEWTDNKVNRLSSVFYDDKFYKRTRSAKVSRELTSPKNTADTFPKAKEQCHSLHKTDSPAQEAELSSSRKHQTHAKTQTASLKRTQVVQQLAVSTLQQTEHQQTFHRRLKHSLSSDNLEGEKKSSKNPEIRRFSQGRERIKSSREQDGSKRRVMRESLFSGTIGGSEKGTGKDSGYRDFNGKGQTTENRNSRKSPPNKKESFFKDTSSRNAAGSAKEPKIRGDKLLKYYEEIREDEIAPSANSMPGGLQSPKEAISPGPWKVPCSAKILSKAEVLQGLCE</sequence>
<dbReference type="FunFam" id="2.30.42.10:FF:000006">
    <property type="entry name" value="Membrane associated guanylate kinase, WW and PDZ domain containing 1"/>
    <property type="match status" value="1"/>
</dbReference>
<keyword evidence="10" id="KW-0965">Cell junction</keyword>
<feature type="compositionally biased region" description="Low complexity" evidence="13">
    <location>
        <begin position="1109"/>
        <end position="1123"/>
    </location>
</feature>
<dbReference type="Gene3D" id="2.30.42.10">
    <property type="match status" value="5"/>
</dbReference>
<dbReference type="GO" id="GO:0005737">
    <property type="term" value="C:cytoplasm"/>
    <property type="evidence" value="ECO:0007669"/>
    <property type="project" value="TreeGrafter"/>
</dbReference>
<feature type="compositionally biased region" description="Polar residues" evidence="13">
    <location>
        <begin position="931"/>
        <end position="940"/>
    </location>
</feature>
<dbReference type="PROSITE" id="PS50052">
    <property type="entry name" value="GUANYLATE_KINASE_2"/>
    <property type="match status" value="1"/>
</dbReference>
<evidence type="ECO:0000256" key="9">
    <source>
        <dbReference type="ARBA" id="ARBA00022840"/>
    </source>
</evidence>
<comment type="subcellular location">
    <subcellularLocation>
        <location evidence="2">Cell junction</location>
        <location evidence="2">Tight junction</location>
    </subcellularLocation>
    <subcellularLocation>
        <location evidence="1">Cell membrane</location>
        <topology evidence="1">Peripheral membrane protein</topology>
    </subcellularLocation>
</comment>
<feature type="region of interest" description="Disordered" evidence="13">
    <location>
        <begin position="1084"/>
        <end position="1158"/>
    </location>
</feature>
<feature type="domain" description="WW" evidence="14">
    <location>
        <begin position="284"/>
        <end position="317"/>
    </location>
</feature>
<dbReference type="InterPro" id="IPR001478">
    <property type="entry name" value="PDZ"/>
</dbReference>
<keyword evidence="6" id="KW-1003">Cell membrane</keyword>
<dbReference type="PANTHER" id="PTHR10316:SF65">
    <property type="entry name" value="MEMBRANE-ASSOCIATED GUANYLATE KINASE, WW AND PDZ DOMAIN-CONTAINING PROTEIN 3 ISOFORM X1"/>
    <property type="match status" value="1"/>
</dbReference>
<feature type="region of interest" description="Disordered" evidence="13">
    <location>
        <begin position="924"/>
        <end position="946"/>
    </location>
</feature>
<evidence type="ECO:0000256" key="8">
    <source>
        <dbReference type="ARBA" id="ARBA00022741"/>
    </source>
</evidence>
<evidence type="ECO:0000259" key="15">
    <source>
        <dbReference type="PROSITE" id="PS50052"/>
    </source>
</evidence>
<feature type="domain" description="PDZ" evidence="16">
    <location>
        <begin position="65"/>
        <end position="103"/>
    </location>
</feature>
<dbReference type="CDD" id="cd06734">
    <property type="entry name" value="PDZ4_MAGI-1_3-like"/>
    <property type="match status" value="1"/>
</dbReference>
<dbReference type="CDD" id="cd06730">
    <property type="entry name" value="PDZ0_MAGI-1_3-like"/>
    <property type="match status" value="1"/>
</dbReference>
<organism evidence="17 18">
    <name type="scientific">Oryzias sinensis</name>
    <name type="common">Chinese medaka</name>
    <dbReference type="NCBI Taxonomy" id="183150"/>
    <lineage>
        <taxon>Eukaryota</taxon>
        <taxon>Metazoa</taxon>
        <taxon>Chordata</taxon>
        <taxon>Craniata</taxon>
        <taxon>Vertebrata</taxon>
        <taxon>Euteleostomi</taxon>
        <taxon>Actinopterygii</taxon>
        <taxon>Neopterygii</taxon>
        <taxon>Teleostei</taxon>
        <taxon>Neoteleostei</taxon>
        <taxon>Acanthomorphata</taxon>
        <taxon>Ovalentaria</taxon>
        <taxon>Atherinomorphae</taxon>
        <taxon>Beloniformes</taxon>
        <taxon>Adrianichthyidae</taxon>
        <taxon>Oryziinae</taxon>
        <taxon>Oryzias</taxon>
    </lineage>
</organism>
<keyword evidence="11" id="KW-0472">Membrane</keyword>
<dbReference type="PROSITE" id="PS01159">
    <property type="entry name" value="WW_DOMAIN_1"/>
    <property type="match status" value="2"/>
</dbReference>
<dbReference type="Gene3D" id="3.30.63.10">
    <property type="entry name" value="Guanylate Kinase phosphate binding domain"/>
    <property type="match status" value="1"/>
</dbReference>
<dbReference type="FunFam" id="2.20.70.10:FF:000001">
    <property type="entry name" value="Membrane-associated guanylate kinase, WW and PDZ domain-containing protein 1"/>
    <property type="match status" value="1"/>
</dbReference>
<reference evidence="17" key="2">
    <citation type="submission" date="2025-09" db="UniProtKB">
        <authorList>
            <consortium name="Ensembl"/>
        </authorList>
    </citation>
    <scope>IDENTIFICATION</scope>
</reference>
<dbReference type="CDD" id="cd00201">
    <property type="entry name" value="WW"/>
    <property type="match status" value="2"/>
</dbReference>
<evidence type="ECO:0000256" key="2">
    <source>
        <dbReference type="ARBA" id="ARBA00004435"/>
    </source>
</evidence>
<feature type="compositionally biased region" description="Basic and acidic residues" evidence="13">
    <location>
        <begin position="1359"/>
        <end position="1369"/>
    </location>
</feature>
<dbReference type="InterPro" id="IPR036020">
    <property type="entry name" value="WW_dom_sf"/>
</dbReference>
<dbReference type="InterPro" id="IPR036034">
    <property type="entry name" value="PDZ_sf"/>
</dbReference>
<name>A0A8C7YVB2_9TELE</name>
<dbReference type="Pfam" id="PF00625">
    <property type="entry name" value="Guanylate_kin"/>
    <property type="match status" value="1"/>
</dbReference>
<dbReference type="GeneTree" id="ENSGT00940000156496"/>
<dbReference type="Ensembl" id="ENSOSIT00000034106.1">
    <property type="protein sequence ID" value="ENSOSIP00000032354.1"/>
    <property type="gene ID" value="ENSOSIG00000016422.1"/>
</dbReference>
<keyword evidence="9" id="KW-0067">ATP-binding</keyword>
<keyword evidence="18" id="KW-1185">Reference proteome</keyword>
<dbReference type="CDD" id="cd06732">
    <property type="entry name" value="PDZ2_MAGI-1_3-like"/>
    <property type="match status" value="1"/>
</dbReference>
<dbReference type="FunFam" id="3.30.63.10:FF:000003">
    <property type="entry name" value="Membrane-associated guanylate kinase, WW and PDZ domain-containing protein 3 isoform 1"/>
    <property type="match status" value="1"/>
</dbReference>
<evidence type="ECO:0000256" key="6">
    <source>
        <dbReference type="ARBA" id="ARBA00022475"/>
    </source>
</evidence>
<keyword evidence="8" id="KW-0547">Nucleotide-binding</keyword>
<feature type="domain" description="WW" evidence="14">
    <location>
        <begin position="330"/>
        <end position="363"/>
    </location>
</feature>
<evidence type="ECO:0000256" key="10">
    <source>
        <dbReference type="ARBA" id="ARBA00022949"/>
    </source>
</evidence>
<feature type="region of interest" description="Disordered" evidence="13">
    <location>
        <begin position="1188"/>
        <end position="1244"/>
    </location>
</feature>
<feature type="region of interest" description="Disordered" evidence="13">
    <location>
        <begin position="1260"/>
        <end position="1382"/>
    </location>
</feature>
<dbReference type="SUPFAM" id="SSF50156">
    <property type="entry name" value="PDZ domain-like"/>
    <property type="match status" value="6"/>
</dbReference>
<evidence type="ECO:0000256" key="4">
    <source>
        <dbReference type="ARBA" id="ARBA00016171"/>
    </source>
</evidence>
<dbReference type="PROSITE" id="PS50020">
    <property type="entry name" value="WW_DOMAIN_2"/>
    <property type="match status" value="2"/>
</dbReference>
<feature type="domain" description="PDZ" evidence="16">
    <location>
        <begin position="995"/>
        <end position="1077"/>
    </location>
</feature>
<keyword evidence="7" id="KW-0677">Repeat</keyword>
<feature type="domain" description="PDZ" evidence="16">
    <location>
        <begin position="404"/>
        <end position="473"/>
    </location>
</feature>
<feature type="compositionally biased region" description="Basic and acidic residues" evidence="13">
    <location>
        <begin position="1331"/>
        <end position="1342"/>
    </location>
</feature>